<evidence type="ECO:0000313" key="2">
    <source>
        <dbReference type="EMBL" id="GAG80039.1"/>
    </source>
</evidence>
<dbReference type="InterPro" id="IPR023885">
    <property type="entry name" value="4Fe4S-binding_SPASM_dom"/>
</dbReference>
<sequence>CLDSENKSIMGNIKDQSIKEMWNSERYMKFRKLHTERRFSEIPLCNTCESYRELTFWDEI</sequence>
<comment type="caution">
    <text evidence="2">The sequence shown here is derived from an EMBL/GenBank/DDBJ whole genome shotgun (WGS) entry which is preliminary data.</text>
</comment>
<reference evidence="2" key="1">
    <citation type="journal article" date="2014" name="Front. Microbiol.">
        <title>High frequency of phylogenetically diverse reductive dehalogenase-homologous genes in deep subseafloor sedimentary metagenomes.</title>
        <authorList>
            <person name="Kawai M."/>
            <person name="Futagami T."/>
            <person name="Toyoda A."/>
            <person name="Takaki Y."/>
            <person name="Nishi S."/>
            <person name="Hori S."/>
            <person name="Arai W."/>
            <person name="Tsubouchi T."/>
            <person name="Morono Y."/>
            <person name="Uchiyama I."/>
            <person name="Ito T."/>
            <person name="Fujiyama A."/>
            <person name="Inagaki F."/>
            <person name="Takami H."/>
        </authorList>
    </citation>
    <scope>NUCLEOTIDE SEQUENCE</scope>
    <source>
        <strain evidence="2">Expedition CK06-06</strain>
    </source>
</reference>
<accession>X1ADN9</accession>
<name>X1ADN9_9ZZZZ</name>
<organism evidence="2">
    <name type="scientific">marine sediment metagenome</name>
    <dbReference type="NCBI Taxonomy" id="412755"/>
    <lineage>
        <taxon>unclassified sequences</taxon>
        <taxon>metagenomes</taxon>
        <taxon>ecological metagenomes</taxon>
    </lineage>
</organism>
<feature type="non-terminal residue" evidence="2">
    <location>
        <position position="1"/>
    </location>
</feature>
<gene>
    <name evidence="2" type="ORF">S01H4_31400</name>
</gene>
<dbReference type="SUPFAM" id="SSF102114">
    <property type="entry name" value="Radical SAM enzymes"/>
    <property type="match status" value="1"/>
</dbReference>
<evidence type="ECO:0000259" key="1">
    <source>
        <dbReference type="Pfam" id="PF13186"/>
    </source>
</evidence>
<feature type="domain" description="4Fe4S-binding SPASM" evidence="1">
    <location>
        <begin position="4"/>
        <end position="49"/>
    </location>
</feature>
<protein>
    <recommendedName>
        <fullName evidence="1">4Fe4S-binding SPASM domain-containing protein</fullName>
    </recommendedName>
</protein>
<dbReference type="EMBL" id="BART01016305">
    <property type="protein sequence ID" value="GAG80039.1"/>
    <property type="molecule type" value="Genomic_DNA"/>
</dbReference>
<dbReference type="InterPro" id="IPR058240">
    <property type="entry name" value="rSAM_sf"/>
</dbReference>
<dbReference type="AlphaFoldDB" id="X1ADN9"/>
<dbReference type="InterPro" id="IPR013785">
    <property type="entry name" value="Aldolase_TIM"/>
</dbReference>
<proteinExistence type="predicted"/>
<dbReference type="Pfam" id="PF13186">
    <property type="entry name" value="SPASM"/>
    <property type="match status" value="1"/>
</dbReference>
<dbReference type="Gene3D" id="3.20.20.70">
    <property type="entry name" value="Aldolase class I"/>
    <property type="match status" value="1"/>
</dbReference>